<dbReference type="EMBL" id="UGTW01000001">
    <property type="protein sequence ID" value="SUC14394.1"/>
    <property type="molecule type" value="Genomic_DNA"/>
</dbReference>
<dbReference type="RefSeq" id="WP_115370279.1">
    <property type="nucleotide sequence ID" value="NZ_UGTW01000001.1"/>
</dbReference>
<dbReference type="AlphaFoldDB" id="A0A379F485"/>
<accession>A0A379F485</accession>
<dbReference type="Proteomes" id="UP000254331">
    <property type="component" value="Unassembled WGS sequence"/>
</dbReference>
<sequence>MINAIREQLSKIAFLDKDEIVTLHFSLLEEIKKQKANNNQENVILLCEKSIAISSIVMQAMKKRHIEGMDEYSRSTGTLSNNKFYYPNHYALPILSGIYKKNGELSKLNEMNDKLLKEGWNTGKEEKLYFL</sequence>
<name>A0A379F485_PROVU</name>
<protein>
    <submittedName>
        <fullName evidence="1">Uncharacterized protein</fullName>
    </submittedName>
</protein>
<evidence type="ECO:0000313" key="1">
    <source>
        <dbReference type="EMBL" id="SUC14394.1"/>
    </source>
</evidence>
<evidence type="ECO:0000313" key="2">
    <source>
        <dbReference type="Proteomes" id="UP000254331"/>
    </source>
</evidence>
<gene>
    <name evidence="1" type="ORF">NCTC10376_00198</name>
</gene>
<reference evidence="1 2" key="1">
    <citation type="submission" date="2018-06" db="EMBL/GenBank/DDBJ databases">
        <authorList>
            <consortium name="Pathogen Informatics"/>
            <person name="Doyle S."/>
        </authorList>
    </citation>
    <scope>NUCLEOTIDE SEQUENCE [LARGE SCALE GENOMIC DNA]</scope>
    <source>
        <strain evidence="1 2">NCTC10376</strain>
    </source>
</reference>
<organism evidence="1 2">
    <name type="scientific">Proteus vulgaris</name>
    <dbReference type="NCBI Taxonomy" id="585"/>
    <lineage>
        <taxon>Bacteria</taxon>
        <taxon>Pseudomonadati</taxon>
        <taxon>Pseudomonadota</taxon>
        <taxon>Gammaproteobacteria</taxon>
        <taxon>Enterobacterales</taxon>
        <taxon>Morganellaceae</taxon>
        <taxon>Proteus</taxon>
    </lineage>
</organism>
<proteinExistence type="predicted"/>